<evidence type="ECO:0000256" key="2">
    <source>
        <dbReference type="ARBA" id="ARBA00022694"/>
    </source>
</evidence>
<comment type="caution">
    <text evidence="5">The sequence shown here is derived from an EMBL/GenBank/DDBJ whole genome shotgun (WGS) entry which is preliminary data.</text>
</comment>
<keyword evidence="3" id="KW-0539">Nucleus</keyword>
<keyword evidence="2" id="KW-0819">tRNA processing</keyword>
<dbReference type="PANTHER" id="PTHR28256:SF1">
    <property type="entry name" value="RIBONUCLEASES P_MRP PROTEIN SUBUNIT POP7"/>
    <property type="match status" value="1"/>
</dbReference>
<dbReference type="InterPro" id="IPR020241">
    <property type="entry name" value="RNase_P/MRP_Pop7_fungi"/>
</dbReference>
<dbReference type="GO" id="GO:0000171">
    <property type="term" value="F:ribonuclease MRP activity"/>
    <property type="evidence" value="ECO:0007669"/>
    <property type="project" value="TreeGrafter"/>
</dbReference>
<keyword evidence="6" id="KW-1185">Reference proteome</keyword>
<dbReference type="AlphaFoldDB" id="A0A167ZHU7"/>
<dbReference type="GO" id="GO:0003723">
    <property type="term" value="F:RNA binding"/>
    <property type="evidence" value="ECO:0007669"/>
    <property type="project" value="TreeGrafter"/>
</dbReference>
<name>A0A167ZHU7_9EURO</name>
<feature type="region of interest" description="Disordered" evidence="4">
    <location>
        <begin position="154"/>
        <end position="180"/>
    </location>
</feature>
<sequence>MAKESALDGLSFERKNKHLLRLPKNARIAKRPIPHPPPSNPYAGSSAPKIVYVSTKTPFMSAVKRVQKLLSHAESRATSKIELTKRKMGDKSRMRQLMEASETLSREAVHVKATGRAIEKAVNIGKWFEERNEYTVSTTTGSVMVVDDIVEDENAAQDASESTGHSSEKKKSRRKARKLAVDEDGELLESRTRYVNTVDIAITMK</sequence>
<evidence type="ECO:0000313" key="6">
    <source>
        <dbReference type="Proteomes" id="UP000242877"/>
    </source>
</evidence>
<organism evidence="5 6">
    <name type="scientific">Ascosphaera apis ARSEF 7405</name>
    <dbReference type="NCBI Taxonomy" id="392613"/>
    <lineage>
        <taxon>Eukaryota</taxon>
        <taxon>Fungi</taxon>
        <taxon>Dikarya</taxon>
        <taxon>Ascomycota</taxon>
        <taxon>Pezizomycotina</taxon>
        <taxon>Eurotiomycetes</taxon>
        <taxon>Eurotiomycetidae</taxon>
        <taxon>Onygenales</taxon>
        <taxon>Ascosphaeraceae</taxon>
        <taxon>Ascosphaera</taxon>
    </lineage>
</organism>
<dbReference type="OrthoDB" id="5416589at2759"/>
<dbReference type="GO" id="GO:0034965">
    <property type="term" value="P:intronic box C/D snoRNA processing"/>
    <property type="evidence" value="ECO:0007669"/>
    <property type="project" value="TreeGrafter"/>
</dbReference>
<evidence type="ECO:0000256" key="3">
    <source>
        <dbReference type="ARBA" id="ARBA00023242"/>
    </source>
</evidence>
<dbReference type="GO" id="GO:0005655">
    <property type="term" value="C:nucleolar ribonuclease P complex"/>
    <property type="evidence" value="ECO:0007669"/>
    <property type="project" value="InterPro"/>
</dbReference>
<dbReference type="GO" id="GO:0004526">
    <property type="term" value="F:ribonuclease P activity"/>
    <property type="evidence" value="ECO:0007669"/>
    <property type="project" value="TreeGrafter"/>
</dbReference>
<dbReference type="InterPro" id="IPR014612">
    <property type="entry name" value="Pop7/Rpp20"/>
</dbReference>
<dbReference type="GO" id="GO:0001682">
    <property type="term" value="P:tRNA 5'-leader removal"/>
    <property type="evidence" value="ECO:0007669"/>
    <property type="project" value="InterPro"/>
</dbReference>
<feature type="compositionally biased region" description="Basic residues" evidence="4">
    <location>
        <begin position="168"/>
        <end position="178"/>
    </location>
</feature>
<dbReference type="SUPFAM" id="SSF82704">
    <property type="entry name" value="AlbA-like"/>
    <property type="match status" value="1"/>
</dbReference>
<proteinExistence type="predicted"/>
<reference evidence="5 6" key="1">
    <citation type="journal article" date="2016" name="Genome Biol. Evol.">
        <title>Divergent and convergent evolution of fungal pathogenicity.</title>
        <authorList>
            <person name="Shang Y."/>
            <person name="Xiao G."/>
            <person name="Zheng P."/>
            <person name="Cen K."/>
            <person name="Zhan S."/>
            <person name="Wang C."/>
        </authorList>
    </citation>
    <scope>NUCLEOTIDE SEQUENCE [LARGE SCALE GENOMIC DNA]</scope>
    <source>
        <strain evidence="5 6">ARSEF 7405</strain>
    </source>
</reference>
<gene>
    <name evidence="5" type="ORF">AAP_02762</name>
</gene>
<dbReference type="GO" id="GO:0006364">
    <property type="term" value="P:rRNA processing"/>
    <property type="evidence" value="ECO:0007669"/>
    <property type="project" value="TreeGrafter"/>
</dbReference>
<accession>A0A167ZHU7</accession>
<dbReference type="GO" id="GO:0000294">
    <property type="term" value="P:nuclear-transcribed mRNA catabolic process, RNase MRP-dependent"/>
    <property type="evidence" value="ECO:0007669"/>
    <property type="project" value="TreeGrafter"/>
</dbReference>
<dbReference type="PANTHER" id="PTHR28256">
    <property type="entry name" value="RIBONUCLEASES P/MRP PROTEIN SUBUNIT POP7"/>
    <property type="match status" value="1"/>
</dbReference>
<dbReference type="Proteomes" id="UP000242877">
    <property type="component" value="Unassembled WGS sequence"/>
</dbReference>
<evidence type="ECO:0000313" key="5">
    <source>
        <dbReference type="EMBL" id="KZZ92681.1"/>
    </source>
</evidence>
<dbReference type="VEuPathDB" id="FungiDB:AAP_02762"/>
<dbReference type="Gene3D" id="3.30.110.20">
    <property type="entry name" value="Alba-like domain"/>
    <property type="match status" value="1"/>
</dbReference>
<comment type="subcellular location">
    <subcellularLocation>
        <location evidence="1">Nucleus</location>
    </subcellularLocation>
</comment>
<dbReference type="GO" id="GO:0000172">
    <property type="term" value="C:ribonuclease MRP complex"/>
    <property type="evidence" value="ECO:0007669"/>
    <property type="project" value="InterPro"/>
</dbReference>
<dbReference type="InterPro" id="IPR036882">
    <property type="entry name" value="Alba-like_dom_sf"/>
</dbReference>
<evidence type="ECO:0000256" key="4">
    <source>
        <dbReference type="SAM" id="MobiDB-lite"/>
    </source>
</evidence>
<feature type="region of interest" description="Disordered" evidence="4">
    <location>
        <begin position="21"/>
        <end position="46"/>
    </location>
</feature>
<protein>
    <submittedName>
        <fullName evidence="5">Ribonuclease P/MRP, subunit POP7</fullName>
    </submittedName>
</protein>
<dbReference type="EMBL" id="AZGZ01000010">
    <property type="protein sequence ID" value="KZZ92681.1"/>
    <property type="molecule type" value="Genomic_DNA"/>
</dbReference>
<evidence type="ECO:0000256" key="1">
    <source>
        <dbReference type="ARBA" id="ARBA00004123"/>
    </source>
</evidence>
<dbReference type="Pfam" id="PF12328">
    <property type="entry name" value="Rpp20"/>
    <property type="match status" value="1"/>
</dbReference>